<evidence type="ECO:0008006" key="5">
    <source>
        <dbReference type="Google" id="ProtNLM"/>
    </source>
</evidence>
<evidence type="ECO:0000259" key="2">
    <source>
        <dbReference type="Pfam" id="PF25164"/>
    </source>
</evidence>
<protein>
    <recommendedName>
        <fullName evidence="5">Competence protein CoiA</fullName>
    </recommendedName>
</protein>
<feature type="domain" description="Competence protein CoiA nuclease-like" evidence="1">
    <location>
        <begin position="65"/>
        <end position="172"/>
    </location>
</feature>
<evidence type="ECO:0000313" key="4">
    <source>
        <dbReference type="Proteomes" id="UP000241645"/>
    </source>
</evidence>
<dbReference type="RefSeq" id="WP_106836474.1">
    <property type="nucleotide sequence ID" value="NZ_JARMGD010000009.1"/>
</dbReference>
<proteinExistence type="predicted"/>
<dbReference type="InterPro" id="IPR010330">
    <property type="entry name" value="CoiA_nuc"/>
</dbReference>
<dbReference type="InterPro" id="IPR057253">
    <property type="entry name" value="CoiA-like_N"/>
</dbReference>
<accession>A0ABX5FHC9</accession>
<dbReference type="EMBL" id="PXZO01000064">
    <property type="protein sequence ID" value="PSK03706.1"/>
    <property type="molecule type" value="Genomic_DNA"/>
</dbReference>
<sequence>MKDCIHMDGFLVVPANFSKELLRGWSGTKIFCQHCGTPVYYRHGQRVTPHFAHEAKSYCDSSEPETPEHQEGKRVLKTWVEHVYPQNATHQEFYINEIKQKADIITIFPDGHKLCIEYQCSPVSENILRKRIEGYEKANISQVWIFGEKLFKTRRTNRFRLHGWEKIIWERQGVLYRFKSLVTHPAISFMNIATIKGKKYIVFCKDKFDGDIQKLKLLPDGRITMKDGSPAQEHKQENMMHVFSPTKRFQAIRRNAEQLKLRREADFLLNPLRNFAIARIGDHLSHPLFNQKITGDVISFVI</sequence>
<feature type="domain" description="Competence protein CoiA-like N-terminal" evidence="2">
    <location>
        <begin position="22"/>
        <end position="61"/>
    </location>
</feature>
<organism evidence="3 4">
    <name type="scientific">Brevibacillus porteri</name>
    <dbReference type="NCBI Taxonomy" id="2126350"/>
    <lineage>
        <taxon>Bacteria</taxon>
        <taxon>Bacillati</taxon>
        <taxon>Bacillota</taxon>
        <taxon>Bacilli</taxon>
        <taxon>Bacillales</taxon>
        <taxon>Paenibacillaceae</taxon>
        <taxon>Brevibacillus</taxon>
    </lineage>
</organism>
<comment type="caution">
    <text evidence="3">The sequence shown here is derived from an EMBL/GenBank/DDBJ whole genome shotgun (WGS) entry which is preliminary data.</text>
</comment>
<keyword evidence="4" id="KW-1185">Reference proteome</keyword>
<dbReference type="GeneID" id="95753992"/>
<gene>
    <name evidence="3" type="ORF">C7R92_28350</name>
</gene>
<evidence type="ECO:0000313" key="3">
    <source>
        <dbReference type="EMBL" id="PSK03706.1"/>
    </source>
</evidence>
<dbReference type="Pfam" id="PF25164">
    <property type="entry name" value="CoiA_N"/>
    <property type="match status" value="1"/>
</dbReference>
<dbReference type="Pfam" id="PF06054">
    <property type="entry name" value="CoiA_nuc"/>
    <property type="match status" value="1"/>
</dbReference>
<dbReference type="Proteomes" id="UP000241645">
    <property type="component" value="Unassembled WGS sequence"/>
</dbReference>
<reference evidence="3 4" key="1">
    <citation type="submission" date="2018-03" db="EMBL/GenBank/DDBJ databases">
        <title>Brevisbacillus phylogenomics.</title>
        <authorList>
            <person name="Dunlap C."/>
        </authorList>
    </citation>
    <scope>NUCLEOTIDE SEQUENCE [LARGE SCALE GENOMIC DNA]</scope>
    <source>
        <strain evidence="3 4">NRRL B-41110</strain>
    </source>
</reference>
<evidence type="ECO:0000259" key="1">
    <source>
        <dbReference type="Pfam" id="PF06054"/>
    </source>
</evidence>
<name>A0ABX5FHC9_9BACL</name>